<dbReference type="InterPro" id="IPR002645">
    <property type="entry name" value="STAS_dom"/>
</dbReference>
<accession>A0ABP9NCY8</accession>
<comment type="caution">
    <text evidence="2">The sequence shown here is derived from an EMBL/GenBank/DDBJ whole genome shotgun (WGS) entry which is preliminary data.</text>
</comment>
<keyword evidence="3" id="KW-1185">Reference proteome</keyword>
<protein>
    <recommendedName>
        <fullName evidence="1">STAS domain-containing protein</fullName>
    </recommendedName>
</protein>
<dbReference type="Pfam" id="PF01740">
    <property type="entry name" value="STAS"/>
    <property type="match status" value="1"/>
</dbReference>
<organism evidence="2 3">
    <name type="scientific">Pseudonocardia adelaidensis</name>
    <dbReference type="NCBI Taxonomy" id="648754"/>
    <lineage>
        <taxon>Bacteria</taxon>
        <taxon>Bacillati</taxon>
        <taxon>Actinomycetota</taxon>
        <taxon>Actinomycetes</taxon>
        <taxon>Pseudonocardiales</taxon>
        <taxon>Pseudonocardiaceae</taxon>
        <taxon>Pseudonocardia</taxon>
    </lineage>
</organism>
<dbReference type="SUPFAM" id="SSF52091">
    <property type="entry name" value="SpoIIaa-like"/>
    <property type="match status" value="1"/>
</dbReference>
<dbReference type="InterPro" id="IPR036513">
    <property type="entry name" value="STAS_dom_sf"/>
</dbReference>
<gene>
    <name evidence="2" type="ORF">GCM10023320_12750</name>
</gene>
<evidence type="ECO:0000259" key="1">
    <source>
        <dbReference type="PROSITE" id="PS50801"/>
    </source>
</evidence>
<dbReference type="CDD" id="cd07043">
    <property type="entry name" value="STAS_anti-anti-sigma_factors"/>
    <property type="match status" value="1"/>
</dbReference>
<feature type="domain" description="STAS" evidence="1">
    <location>
        <begin position="1"/>
        <end position="91"/>
    </location>
</feature>
<dbReference type="Proteomes" id="UP001500804">
    <property type="component" value="Unassembled WGS sequence"/>
</dbReference>
<dbReference type="EMBL" id="BAABJO010000004">
    <property type="protein sequence ID" value="GAA5114865.1"/>
    <property type="molecule type" value="Genomic_DNA"/>
</dbReference>
<evidence type="ECO:0000313" key="2">
    <source>
        <dbReference type="EMBL" id="GAA5114865.1"/>
    </source>
</evidence>
<name>A0ABP9NCY8_9PSEU</name>
<proteinExistence type="predicted"/>
<dbReference type="Gene3D" id="3.30.750.24">
    <property type="entry name" value="STAS domain"/>
    <property type="match status" value="1"/>
</dbReference>
<evidence type="ECO:0000313" key="3">
    <source>
        <dbReference type="Proteomes" id="UP001500804"/>
    </source>
</evidence>
<sequence length="91" mass="9431">MQLDGEIDFSNAGQVAGLADALGGASVIIVDLSDVTFLDAAGLTALLRLAARLSLSGRHLVLTGTDHHPVRRPLAICGLDSILDCRPALEV</sequence>
<reference evidence="3" key="1">
    <citation type="journal article" date="2019" name="Int. J. Syst. Evol. Microbiol.">
        <title>The Global Catalogue of Microorganisms (GCM) 10K type strain sequencing project: providing services to taxonomists for standard genome sequencing and annotation.</title>
        <authorList>
            <consortium name="The Broad Institute Genomics Platform"/>
            <consortium name="The Broad Institute Genome Sequencing Center for Infectious Disease"/>
            <person name="Wu L."/>
            <person name="Ma J."/>
        </authorList>
    </citation>
    <scope>NUCLEOTIDE SEQUENCE [LARGE SCALE GENOMIC DNA]</scope>
    <source>
        <strain evidence="3">JCM 18302</strain>
    </source>
</reference>
<dbReference type="PROSITE" id="PS50801">
    <property type="entry name" value="STAS"/>
    <property type="match status" value="1"/>
</dbReference>